<dbReference type="GO" id="GO:0016757">
    <property type="term" value="F:glycosyltransferase activity"/>
    <property type="evidence" value="ECO:0007669"/>
    <property type="project" value="InterPro"/>
</dbReference>
<dbReference type="Pfam" id="PF13439">
    <property type="entry name" value="Glyco_transf_4"/>
    <property type="match status" value="1"/>
</dbReference>
<dbReference type="PANTHER" id="PTHR12526">
    <property type="entry name" value="GLYCOSYLTRANSFERASE"/>
    <property type="match status" value="1"/>
</dbReference>
<evidence type="ECO:0000259" key="2">
    <source>
        <dbReference type="Pfam" id="PF13439"/>
    </source>
</evidence>
<evidence type="ECO:0000313" key="3">
    <source>
        <dbReference type="EMBL" id="BAM02417.1"/>
    </source>
</evidence>
<dbReference type="RefSeq" id="WP_014435637.1">
    <property type="nucleotide sequence ID" value="NC_017080.1"/>
</dbReference>
<evidence type="ECO:0000313" key="4">
    <source>
        <dbReference type="Proteomes" id="UP000007881"/>
    </source>
</evidence>
<dbReference type="KEGG" id="phm:PSMK_02580"/>
<dbReference type="CDD" id="cd03822">
    <property type="entry name" value="GT4_mannosyltransferase-like"/>
    <property type="match status" value="1"/>
</dbReference>
<dbReference type="OrthoDB" id="9765330at2"/>
<dbReference type="AlphaFoldDB" id="I0IAX9"/>
<dbReference type="Pfam" id="PF00534">
    <property type="entry name" value="Glycos_transf_1"/>
    <property type="match status" value="1"/>
</dbReference>
<reference evidence="3 4" key="1">
    <citation type="submission" date="2012-02" db="EMBL/GenBank/DDBJ databases">
        <title>Complete genome sequence of Phycisphaera mikurensis NBRC 102666.</title>
        <authorList>
            <person name="Ankai A."/>
            <person name="Hosoyama A."/>
            <person name="Terui Y."/>
            <person name="Sekine M."/>
            <person name="Fukai R."/>
            <person name="Kato Y."/>
            <person name="Nakamura S."/>
            <person name="Yamada-Narita S."/>
            <person name="Kawakoshi A."/>
            <person name="Fukunaga Y."/>
            <person name="Yamazaki S."/>
            <person name="Fujita N."/>
        </authorList>
    </citation>
    <scope>NUCLEOTIDE SEQUENCE [LARGE SCALE GENOMIC DNA]</scope>
    <source>
        <strain evidence="4">NBRC 102666 / KCTC 22515 / FYK2301M01</strain>
    </source>
</reference>
<feature type="domain" description="Glycosyltransferase subfamily 4-like N-terminal" evidence="2">
    <location>
        <begin position="110"/>
        <end position="183"/>
    </location>
</feature>
<dbReference type="STRING" id="1142394.PSMK_02580"/>
<keyword evidence="4" id="KW-1185">Reference proteome</keyword>
<dbReference type="PANTHER" id="PTHR12526:SF572">
    <property type="entry name" value="BLL5144 PROTEIN"/>
    <property type="match status" value="1"/>
</dbReference>
<proteinExistence type="predicted"/>
<dbReference type="EMBL" id="AP012338">
    <property type="protein sequence ID" value="BAM02417.1"/>
    <property type="molecule type" value="Genomic_DNA"/>
</dbReference>
<dbReference type="InterPro" id="IPR008928">
    <property type="entry name" value="6-hairpin_glycosidase_sf"/>
</dbReference>
<dbReference type="InterPro" id="IPR028098">
    <property type="entry name" value="Glyco_trans_4-like_N"/>
</dbReference>
<dbReference type="GO" id="GO:0005975">
    <property type="term" value="P:carbohydrate metabolic process"/>
    <property type="evidence" value="ECO:0007669"/>
    <property type="project" value="InterPro"/>
</dbReference>
<gene>
    <name evidence="3" type="ordered locus">PSMK_02580</name>
</gene>
<dbReference type="Proteomes" id="UP000007881">
    <property type="component" value="Chromosome"/>
</dbReference>
<dbReference type="eggNOG" id="COG0438">
    <property type="taxonomic scope" value="Bacteria"/>
</dbReference>
<keyword evidence="3" id="KW-0808">Transferase</keyword>
<dbReference type="HOGENOM" id="CLU_365505_0_0_0"/>
<feature type="domain" description="Glycosyl transferase family 1" evidence="1">
    <location>
        <begin position="200"/>
        <end position="371"/>
    </location>
</feature>
<dbReference type="SUPFAM" id="SSF53756">
    <property type="entry name" value="UDP-Glycosyltransferase/glycogen phosphorylase"/>
    <property type="match status" value="1"/>
</dbReference>
<dbReference type="PATRIC" id="fig|1142394.8.peg.264"/>
<dbReference type="InterPro" id="IPR001296">
    <property type="entry name" value="Glyco_trans_1"/>
</dbReference>
<protein>
    <submittedName>
        <fullName evidence="3">Putative glycosyltransferase</fullName>
    </submittedName>
</protein>
<evidence type="ECO:0000259" key="1">
    <source>
        <dbReference type="Pfam" id="PF00534"/>
    </source>
</evidence>
<dbReference type="Gene3D" id="3.40.50.2000">
    <property type="entry name" value="Glycogen Phosphorylase B"/>
    <property type="match status" value="2"/>
</dbReference>
<name>I0IAX9_PHYMF</name>
<sequence>MAETSSSGPVTVLGSYPPRRCGIATFSRDLAEALATRVQREREHRRGGPDRVQAIAMNDRPEGYRYGPRVAFEINEKRLAEYRLAADFLNMGPGGVLSVQHEYGIYGGDHGAHVLELLRRLRMPAVATLHTVLKDPSVRQKEVLAELAQLCDKVVVMADRAYAFLTEIYNVPREKIALIPHGIHEVPFVDPAFYKDQFGVEGKRVILTFGLLSPGKGLEAMIDALPAVVKKHPDVVYVVLGATHPGILAHSGEDYRSGLQSQARKLGVDKHVKWFNKFVETDELMEFLGSADLYVTPYLNEAQITSGTLAYALGAGKATISTPYWHAQELLADGRGELVPFSDPAALSNAINKLFDHDTHRHAMRKAAYKHTRPMTWGRVAEQYLEVCRQVESERRAHPRPLAGAGGGTRAARAAAERLAGGVTRDELPPVKLDHLRRLTDSAGMLVHARHSVPDRRGGYRVDDNARALIAVLTAQDHIEASGRFDERLDELASTYLSFIDHSFDATTGRFTESLTYDRAWRLRDSGDPRDLGRATSEDAHGKAIHALGECVARSHQPGHRALAAQLFHAALGGCGRFEHPHGWAYALIGVHAYLRRFGGDTHARQLREDLAHRLFGAFVTNGTPEWPWPNDELTYTAARLPHALLLSGRWMFHDGMIQQALASLDWLNGVQTGEDGRFAPIGTEGWYPRGGEKARFHQLPMEAAGAVEANLEAHRVTGDAKYLERAERCLQWFQGDNDLRQPLYDPITGGCCDRLLPGGVDPNQGADATLSWLLSLLACLEAALPAPRVAG</sequence>
<accession>I0IAX9</accession>
<dbReference type="SUPFAM" id="SSF48208">
    <property type="entry name" value="Six-hairpin glycosidases"/>
    <property type="match status" value="2"/>
</dbReference>
<organism evidence="3 4">
    <name type="scientific">Phycisphaera mikurensis (strain NBRC 102666 / KCTC 22515 / FYK2301M01)</name>
    <dbReference type="NCBI Taxonomy" id="1142394"/>
    <lineage>
        <taxon>Bacteria</taxon>
        <taxon>Pseudomonadati</taxon>
        <taxon>Planctomycetota</taxon>
        <taxon>Phycisphaerae</taxon>
        <taxon>Phycisphaerales</taxon>
        <taxon>Phycisphaeraceae</taxon>
        <taxon>Phycisphaera</taxon>
    </lineage>
</organism>